<evidence type="ECO:0000313" key="4">
    <source>
        <dbReference type="EMBL" id="CAL4115544.1"/>
    </source>
</evidence>
<dbReference type="SUPFAM" id="SSF81296">
    <property type="entry name" value="E set domains"/>
    <property type="match status" value="1"/>
</dbReference>
<evidence type="ECO:0000256" key="2">
    <source>
        <dbReference type="ARBA" id="ARBA00023008"/>
    </source>
</evidence>
<dbReference type="InterPro" id="IPR037020">
    <property type="entry name" value="Hemocyanin_C_sf"/>
</dbReference>
<gene>
    <name evidence="4" type="ORF">MNOR_LOCUS20678</name>
</gene>
<dbReference type="InterPro" id="IPR014756">
    <property type="entry name" value="Ig_E-set"/>
</dbReference>
<evidence type="ECO:0000259" key="3">
    <source>
        <dbReference type="Pfam" id="PF03723"/>
    </source>
</evidence>
<dbReference type="PANTHER" id="PTHR11511">
    <property type="entry name" value="LARVAL STORAGE PROTEIN/PHENOLOXIDASE"/>
    <property type="match status" value="1"/>
</dbReference>
<feature type="domain" description="Hemocyanin C-terminal" evidence="3">
    <location>
        <begin position="22"/>
        <end position="110"/>
    </location>
</feature>
<feature type="non-terminal residue" evidence="4">
    <location>
        <position position="1"/>
    </location>
</feature>
<accession>A0AAV2R6G9</accession>
<dbReference type="InterPro" id="IPR013788">
    <property type="entry name" value="Hemocyanin/hexamerin"/>
</dbReference>
<keyword evidence="2" id="KW-0186">Copper</keyword>
<dbReference type="AlphaFoldDB" id="A0AAV2R6G9"/>
<keyword evidence="1" id="KW-0479">Metal-binding</keyword>
<sequence length="113" mass="12972">FFKSPESADAEILEGAENITIPSELLTGCNNYAIDISQGLDFGYRNSHIILELTHLDHVPFWYNINIRNDRPVSKNVMVRIFLGPKFGTDGPMPLNEQQHLFILLDKFKFECM</sequence>
<dbReference type="Pfam" id="PF03723">
    <property type="entry name" value="Hemocyanin_C"/>
    <property type="match status" value="1"/>
</dbReference>
<name>A0AAV2R6G9_MEGNR</name>
<comment type="caution">
    <text evidence="4">The sequence shown here is derived from an EMBL/GenBank/DDBJ whole genome shotgun (WGS) entry which is preliminary data.</text>
</comment>
<dbReference type="PANTHER" id="PTHR11511:SF4">
    <property type="entry name" value="PHENOLOXIDASE 2-RELATED"/>
    <property type="match status" value="1"/>
</dbReference>
<dbReference type="GO" id="GO:0046872">
    <property type="term" value="F:metal ion binding"/>
    <property type="evidence" value="ECO:0007669"/>
    <property type="project" value="UniProtKB-KW"/>
</dbReference>
<organism evidence="4 5">
    <name type="scientific">Meganyctiphanes norvegica</name>
    <name type="common">Northern krill</name>
    <name type="synonym">Thysanopoda norvegica</name>
    <dbReference type="NCBI Taxonomy" id="48144"/>
    <lineage>
        <taxon>Eukaryota</taxon>
        <taxon>Metazoa</taxon>
        <taxon>Ecdysozoa</taxon>
        <taxon>Arthropoda</taxon>
        <taxon>Crustacea</taxon>
        <taxon>Multicrustacea</taxon>
        <taxon>Malacostraca</taxon>
        <taxon>Eumalacostraca</taxon>
        <taxon>Eucarida</taxon>
        <taxon>Euphausiacea</taxon>
        <taxon>Euphausiidae</taxon>
        <taxon>Meganyctiphanes</taxon>
    </lineage>
</organism>
<evidence type="ECO:0000256" key="1">
    <source>
        <dbReference type="ARBA" id="ARBA00022723"/>
    </source>
</evidence>
<dbReference type="Gene3D" id="2.60.40.1520">
    <property type="entry name" value="Hemocyanin, C-terminal domain"/>
    <property type="match status" value="1"/>
</dbReference>
<proteinExistence type="predicted"/>
<protein>
    <recommendedName>
        <fullName evidence="3">Hemocyanin C-terminal domain-containing protein</fullName>
    </recommendedName>
</protein>
<keyword evidence="5" id="KW-1185">Reference proteome</keyword>
<dbReference type="Proteomes" id="UP001497623">
    <property type="component" value="Unassembled WGS sequence"/>
</dbReference>
<reference evidence="4 5" key="1">
    <citation type="submission" date="2024-05" db="EMBL/GenBank/DDBJ databases">
        <authorList>
            <person name="Wallberg A."/>
        </authorList>
    </citation>
    <scope>NUCLEOTIDE SEQUENCE [LARGE SCALE GENOMIC DNA]</scope>
</reference>
<evidence type="ECO:0000313" key="5">
    <source>
        <dbReference type="Proteomes" id="UP001497623"/>
    </source>
</evidence>
<dbReference type="InterPro" id="IPR005203">
    <property type="entry name" value="Hemocyanin_C"/>
</dbReference>
<dbReference type="EMBL" id="CAXKWB010016135">
    <property type="protein sequence ID" value="CAL4115544.1"/>
    <property type="molecule type" value="Genomic_DNA"/>
</dbReference>